<accession>A0A0M0GSJ9</accession>
<dbReference type="PANTHER" id="PTHR10357:SF210">
    <property type="entry name" value="MALTODEXTRIN GLUCOSIDASE"/>
    <property type="match status" value="1"/>
</dbReference>
<name>A0A0M0GSJ9_9BACI</name>
<evidence type="ECO:0000313" key="6">
    <source>
        <dbReference type="Proteomes" id="UP000037405"/>
    </source>
</evidence>
<gene>
    <name evidence="5" type="ORF">AF331_08170</name>
</gene>
<dbReference type="CDD" id="cd11338">
    <property type="entry name" value="AmyAc_CMD"/>
    <property type="match status" value="1"/>
</dbReference>
<dbReference type="Gene3D" id="3.20.20.80">
    <property type="entry name" value="Glycosidases"/>
    <property type="match status" value="1"/>
</dbReference>
<dbReference type="Pfam" id="PF16657">
    <property type="entry name" value="Malt_amylase_C"/>
    <property type="match status" value="1"/>
</dbReference>
<evidence type="ECO:0000256" key="1">
    <source>
        <dbReference type="ARBA" id="ARBA00008061"/>
    </source>
</evidence>
<dbReference type="OrthoDB" id="9805159at2"/>
<dbReference type="InterPro" id="IPR017853">
    <property type="entry name" value="GH"/>
</dbReference>
<dbReference type="InterPro" id="IPR032091">
    <property type="entry name" value="Malt_amylase-like_C"/>
</dbReference>
<protein>
    <submittedName>
        <fullName evidence="5">Cyclomaltodextrinase</fullName>
    </submittedName>
</protein>
<dbReference type="SUPFAM" id="SSF51011">
    <property type="entry name" value="Glycosyl hydrolase domain"/>
    <property type="match status" value="1"/>
</dbReference>
<dbReference type="InterPro" id="IPR004185">
    <property type="entry name" value="Glyco_hydro_13_lg-like_dom"/>
</dbReference>
<dbReference type="SMART" id="SM00642">
    <property type="entry name" value="Aamy"/>
    <property type="match status" value="1"/>
</dbReference>
<dbReference type="InterPro" id="IPR045857">
    <property type="entry name" value="O16G_dom_2"/>
</dbReference>
<dbReference type="STRING" id="189381.GCA_900166615_02618"/>
<proteinExistence type="inferred from homology"/>
<keyword evidence="6" id="KW-1185">Reference proteome</keyword>
<dbReference type="Pfam" id="PF00128">
    <property type="entry name" value="Alpha-amylase"/>
    <property type="match status" value="1"/>
</dbReference>
<keyword evidence="2" id="KW-0378">Hydrolase</keyword>
<dbReference type="InterPro" id="IPR013780">
    <property type="entry name" value="Glyco_hydro_b"/>
</dbReference>
<evidence type="ECO:0000313" key="5">
    <source>
        <dbReference type="EMBL" id="KON92406.1"/>
    </source>
</evidence>
<dbReference type="Gene3D" id="2.60.40.1180">
    <property type="entry name" value="Golgi alpha-mannosidase II"/>
    <property type="match status" value="1"/>
</dbReference>
<dbReference type="InterPro" id="IPR013783">
    <property type="entry name" value="Ig-like_fold"/>
</dbReference>
<dbReference type="EMBL" id="LGUE01000001">
    <property type="protein sequence ID" value="KON92406.1"/>
    <property type="molecule type" value="Genomic_DNA"/>
</dbReference>
<dbReference type="GO" id="GO:0004553">
    <property type="term" value="F:hydrolase activity, hydrolyzing O-glycosyl compounds"/>
    <property type="evidence" value="ECO:0007669"/>
    <property type="project" value="InterPro"/>
</dbReference>
<sequence>MFLEAIFHQPRDQYAYACTETDLHIRIRTKRGDIHTIRLLHGDPYDWSDGEWQYADLEMTLTGSDQFFDYWQATVTPSFKRLRYGFLLSDGEEDIFYGEKGFSGEPSFEIGDYFCFPFLNAIDVFGAPEWVKDTVWYQIFPERFANGDPSNDPDGTLEWNAEEPAPDHFFGGDLQGVIDHIDYLKELGINGIYFTPIFKAPSNHKYDTTDYMEIDPHFGSEETLKELIHACHDRGIKVMLDAVFNHSGYHFSPFQDVLEKGEESPYKDWFHLHDFPVDPESNPPNYDTFAFEASMPKLNTEHPEVKEYLLNVGRHWVEEFDIDGWRLDVANEVDHQFWRDFRHAVKSIKPDLYILGEIWHDSMAWLRGDQFDAVMNYPFTTNILKLFAHEAISPETFVENMTTVMHMYPQTVTDVNFNLVGSHDTPRILTECGEDVRKLKLLYTFMLTSPGTPCIYYGDEVGLTGGQDPGCRKCFPWDEEQQDLDLHGHVQKLTYLRQEYDLLRNEGVFSFLPSAGEDRHVAFTKSDGDRTILVVLNCSDTDLEYTIPFELKGVPLLNILTGEEFTAEAESIELTLEAYGFAIIKF</sequence>
<dbReference type="GO" id="GO:0005975">
    <property type="term" value="P:carbohydrate metabolic process"/>
    <property type="evidence" value="ECO:0007669"/>
    <property type="project" value="InterPro"/>
</dbReference>
<dbReference type="Pfam" id="PF02903">
    <property type="entry name" value="Alpha-amylase_N"/>
    <property type="match status" value="1"/>
</dbReference>
<dbReference type="Gene3D" id="3.90.400.10">
    <property type="entry name" value="Oligo-1,6-glucosidase, Domain 2"/>
    <property type="match status" value="1"/>
</dbReference>
<evidence type="ECO:0000256" key="2">
    <source>
        <dbReference type="ARBA" id="ARBA00022801"/>
    </source>
</evidence>
<keyword evidence="3" id="KW-0326">Glycosidase</keyword>
<dbReference type="PANTHER" id="PTHR10357">
    <property type="entry name" value="ALPHA-AMYLASE FAMILY MEMBER"/>
    <property type="match status" value="1"/>
</dbReference>
<dbReference type="InterPro" id="IPR006047">
    <property type="entry name" value="GH13_cat_dom"/>
</dbReference>
<dbReference type="AlphaFoldDB" id="A0A0M0GSJ9"/>
<reference evidence="6" key="1">
    <citation type="submission" date="2015-07" db="EMBL/GenBank/DDBJ databases">
        <title>Fjat-14235 jcm11544.</title>
        <authorList>
            <person name="Liu B."/>
            <person name="Wang J."/>
            <person name="Zhu Y."/>
            <person name="Liu G."/>
            <person name="Chen Q."/>
            <person name="Chen Z."/>
            <person name="Lan J."/>
            <person name="Che J."/>
            <person name="Ge C."/>
            <person name="Shi H."/>
            <person name="Pan Z."/>
            <person name="Liu X."/>
        </authorList>
    </citation>
    <scope>NUCLEOTIDE SEQUENCE [LARGE SCALE GENOMIC DNA]</scope>
    <source>
        <strain evidence="6">JCM 11544</strain>
    </source>
</reference>
<comment type="similarity">
    <text evidence="1">Belongs to the glycosyl hydrolase 13 family.</text>
</comment>
<organism evidence="5 6">
    <name type="scientific">Rossellomorea marisflavi</name>
    <dbReference type="NCBI Taxonomy" id="189381"/>
    <lineage>
        <taxon>Bacteria</taxon>
        <taxon>Bacillati</taxon>
        <taxon>Bacillota</taxon>
        <taxon>Bacilli</taxon>
        <taxon>Bacillales</taxon>
        <taxon>Bacillaceae</taxon>
        <taxon>Rossellomorea</taxon>
    </lineage>
</organism>
<dbReference type="Gene3D" id="2.60.40.10">
    <property type="entry name" value="Immunoglobulins"/>
    <property type="match status" value="1"/>
</dbReference>
<dbReference type="SUPFAM" id="SSF51445">
    <property type="entry name" value="(Trans)glycosidases"/>
    <property type="match status" value="1"/>
</dbReference>
<comment type="caution">
    <text evidence="5">The sequence shown here is derived from an EMBL/GenBank/DDBJ whole genome shotgun (WGS) entry which is preliminary data.</text>
</comment>
<dbReference type="RefSeq" id="WP_053427570.1">
    <property type="nucleotide sequence ID" value="NZ_LGUE01000001.1"/>
</dbReference>
<dbReference type="Proteomes" id="UP000037405">
    <property type="component" value="Unassembled WGS sequence"/>
</dbReference>
<evidence type="ECO:0000256" key="3">
    <source>
        <dbReference type="ARBA" id="ARBA00023295"/>
    </source>
</evidence>
<feature type="domain" description="Glycosyl hydrolase family 13 catalytic" evidence="4">
    <location>
        <begin position="138"/>
        <end position="497"/>
    </location>
</feature>
<dbReference type="PATRIC" id="fig|189381.12.peg.1802"/>
<evidence type="ECO:0000259" key="4">
    <source>
        <dbReference type="SMART" id="SM00642"/>
    </source>
</evidence>
<dbReference type="CDD" id="cd02857">
    <property type="entry name" value="E_set_CDase_PDE_N"/>
    <property type="match status" value="1"/>
</dbReference>